<dbReference type="Proteomes" id="UP000562352">
    <property type="component" value="Unassembled WGS sequence"/>
</dbReference>
<organism evidence="1 2">
    <name type="scientific">Planomonospora venezuelensis</name>
    <dbReference type="NCBI Taxonomy" id="1999"/>
    <lineage>
        <taxon>Bacteria</taxon>
        <taxon>Bacillati</taxon>
        <taxon>Actinomycetota</taxon>
        <taxon>Actinomycetes</taxon>
        <taxon>Streptosporangiales</taxon>
        <taxon>Streptosporangiaceae</taxon>
        <taxon>Planomonospora</taxon>
    </lineage>
</organism>
<dbReference type="RefSeq" id="WP_184939775.1">
    <property type="nucleotide sequence ID" value="NZ_BAAAWZ010000001.1"/>
</dbReference>
<accession>A0A841D1S1</accession>
<comment type="caution">
    <text evidence="1">The sequence shown here is derived from an EMBL/GenBank/DDBJ whole genome shotgun (WGS) entry which is preliminary data.</text>
</comment>
<evidence type="ECO:0000313" key="2">
    <source>
        <dbReference type="Proteomes" id="UP000562352"/>
    </source>
</evidence>
<dbReference type="AlphaFoldDB" id="A0A841D1S1"/>
<evidence type="ECO:0000313" key="1">
    <source>
        <dbReference type="EMBL" id="MBB5962348.1"/>
    </source>
</evidence>
<dbReference type="EMBL" id="JACHJJ010000004">
    <property type="protein sequence ID" value="MBB5962348.1"/>
    <property type="molecule type" value="Genomic_DNA"/>
</dbReference>
<name>A0A841D1S1_PLAVE</name>
<gene>
    <name evidence="1" type="ORF">FHS22_001609</name>
</gene>
<protein>
    <submittedName>
        <fullName evidence="1">Uncharacterized protein</fullName>
    </submittedName>
</protein>
<reference evidence="1 2" key="1">
    <citation type="submission" date="2020-08" db="EMBL/GenBank/DDBJ databases">
        <title>Genomic Encyclopedia of Type Strains, Phase III (KMG-III): the genomes of soil and plant-associated and newly described type strains.</title>
        <authorList>
            <person name="Whitman W."/>
        </authorList>
    </citation>
    <scope>NUCLEOTIDE SEQUENCE [LARGE SCALE GENOMIC DNA]</scope>
    <source>
        <strain evidence="1 2">CECT 3303</strain>
    </source>
</reference>
<proteinExistence type="predicted"/>
<sequence>MSPRSSVTPVVASGTASAVKLLVATLAFTGAYVGVEASQNASGQARASVVADGPVQTVVLSAEEMPVTTAKTPKSGVITVSAVASAQSCEKPYRAQSVVDNADPEDTVSYGWRLERWSPAAKKWRTYLTSDSGFTGASRTVEWRPRIVNNPGWYRVKLSVSGGDVLNSEKFQVSC</sequence>
<keyword evidence="2" id="KW-1185">Reference proteome</keyword>